<dbReference type="SUPFAM" id="SSF56300">
    <property type="entry name" value="Metallo-dependent phosphatases"/>
    <property type="match status" value="1"/>
</dbReference>
<evidence type="ECO:0000313" key="5">
    <source>
        <dbReference type="Proteomes" id="UP000838821"/>
    </source>
</evidence>
<comment type="caution">
    <text evidence="4">The sequence shown here is derived from an EMBL/GenBank/DDBJ whole genome shotgun (WGS) entry which is preliminary data.</text>
</comment>
<feature type="domain" description="Capsule synthesis protein CapA" evidence="3">
    <location>
        <begin position="105"/>
        <end position="345"/>
    </location>
</feature>
<reference evidence="4" key="1">
    <citation type="submission" date="2022-01" db="EMBL/GenBank/DDBJ databases">
        <authorList>
            <person name="Criscuolo A."/>
        </authorList>
    </citation>
    <scope>NUCLEOTIDE SEQUENCE</scope>
    <source>
        <strain evidence="4">CIP111891</strain>
    </source>
</reference>
<comment type="similarity">
    <text evidence="1">Belongs to the CapA family.</text>
</comment>
<keyword evidence="5" id="KW-1185">Reference proteome</keyword>
<accession>A0ABN8GF00</accession>
<dbReference type="CDD" id="cd07381">
    <property type="entry name" value="MPP_CapA"/>
    <property type="match status" value="1"/>
</dbReference>
<organism evidence="4 5">
    <name type="scientific">Paenibacillus allorhizoplanae</name>
    <dbReference type="NCBI Taxonomy" id="2905648"/>
    <lineage>
        <taxon>Bacteria</taxon>
        <taxon>Bacillati</taxon>
        <taxon>Bacillota</taxon>
        <taxon>Bacilli</taxon>
        <taxon>Bacillales</taxon>
        <taxon>Paenibacillaceae</taxon>
        <taxon>Paenibacillus</taxon>
    </lineage>
</organism>
<proteinExistence type="inferred from homology"/>
<feature type="signal peptide" evidence="2">
    <location>
        <begin position="1"/>
        <end position="23"/>
    </location>
</feature>
<name>A0ABN8GF00_9BACL</name>
<evidence type="ECO:0000259" key="3">
    <source>
        <dbReference type="SMART" id="SM00854"/>
    </source>
</evidence>
<dbReference type="InterPro" id="IPR052169">
    <property type="entry name" value="CW_Biosynth-Accessory"/>
</dbReference>
<feature type="chain" id="PRO_5045390852" description="Capsule synthesis protein CapA domain-containing protein" evidence="2">
    <location>
        <begin position="24"/>
        <end position="418"/>
    </location>
</feature>
<keyword evidence="2" id="KW-0732">Signal</keyword>
<dbReference type="Gene3D" id="3.60.21.10">
    <property type="match status" value="1"/>
</dbReference>
<dbReference type="InterPro" id="IPR019079">
    <property type="entry name" value="Capsule_synth_CapA"/>
</dbReference>
<dbReference type="PANTHER" id="PTHR33393">
    <property type="entry name" value="POLYGLUTAMINE SYNTHESIS ACCESSORY PROTEIN RV0574C-RELATED"/>
    <property type="match status" value="1"/>
</dbReference>
<dbReference type="SMART" id="SM00854">
    <property type="entry name" value="PGA_cap"/>
    <property type="match status" value="1"/>
</dbReference>
<dbReference type="PANTHER" id="PTHR33393:SF13">
    <property type="entry name" value="PGA BIOSYNTHESIS PROTEIN CAPA"/>
    <property type="match status" value="1"/>
</dbReference>
<dbReference type="EMBL" id="CAKMMW010000006">
    <property type="protein sequence ID" value="CAH1204298.1"/>
    <property type="molecule type" value="Genomic_DNA"/>
</dbReference>
<evidence type="ECO:0000256" key="2">
    <source>
        <dbReference type="SAM" id="SignalP"/>
    </source>
</evidence>
<dbReference type="PROSITE" id="PS51257">
    <property type="entry name" value="PROKAR_LIPOPROTEIN"/>
    <property type="match status" value="1"/>
</dbReference>
<dbReference type="Pfam" id="PF09587">
    <property type="entry name" value="PGA_cap"/>
    <property type="match status" value="1"/>
</dbReference>
<dbReference type="InterPro" id="IPR029052">
    <property type="entry name" value="Metallo-depent_PP-like"/>
</dbReference>
<sequence>MKNKGVVLLLAVCISSLFVGCEATLNPLSIGMKSIPIESRSSESAQEVNIEHVLEPLPTTKPTGSIEEISQTPLSILGTIDTDSSPSVVYVQPTPTNYDRPEPLHILYAGDAMFDWSVKEAINRYGPDYPFLHIQSEIEQADFSFVNLETAVTLENEKDTNQIYNFKSNPESLTGLKNAGFDMVSVANNHSMDFLQKGFLDTLTHLDTAGLLYVGGGLNAQEAYRAKSVNVKGKTVKFLAFSRFIPTGDWFAGKNKPGIAQAYDRKPVLDAIARERESADYVLVYLHWGVEMNNRPEAWQREFAKQMIDAGADAIIGSHVHVLQGFEYYKGKPIAYSIGNFLFPDYVTGPKADTGLLHLKLDEEQIEMSFQPLYIEKNQIVPKGSVYEEKQLAYLKSISYGVALEGQTILPEIGIASK</sequence>
<dbReference type="Proteomes" id="UP000838821">
    <property type="component" value="Unassembled WGS sequence"/>
</dbReference>
<evidence type="ECO:0000313" key="4">
    <source>
        <dbReference type="EMBL" id="CAH1204298.1"/>
    </source>
</evidence>
<gene>
    <name evidence="4" type="ORF">PAECIP111891_02473</name>
</gene>
<protein>
    <recommendedName>
        <fullName evidence="3">Capsule synthesis protein CapA domain-containing protein</fullName>
    </recommendedName>
</protein>
<evidence type="ECO:0000256" key="1">
    <source>
        <dbReference type="ARBA" id="ARBA00005662"/>
    </source>
</evidence>